<evidence type="ECO:0000313" key="5">
    <source>
        <dbReference type="Proteomes" id="UP001500523"/>
    </source>
</evidence>
<name>A0ABP7CVQ1_9SPHN</name>
<evidence type="ECO:0000259" key="3">
    <source>
        <dbReference type="Pfam" id="PF07589"/>
    </source>
</evidence>
<keyword evidence="1" id="KW-0472">Membrane</keyword>
<dbReference type="Proteomes" id="UP001500523">
    <property type="component" value="Unassembled WGS sequence"/>
</dbReference>
<sequence>MKKIALAAALFGSAVTAGSATAAPLLYNFTATAAEYPSFSFNIDSNPSSFNMGIYSFMVDVQNYTVNGAPASSAPGFTFYTSVDGGGLNSPTTSYFGQQLFSGTLSTPTLSTGKFTLFSSNSLAIVLGTLNVTSAVPEPATWAMMLVGFGMIGATARYRRRATKIAYA</sequence>
<gene>
    <name evidence="4" type="ORF">GCM10022268_04420</name>
</gene>
<dbReference type="Pfam" id="PF07589">
    <property type="entry name" value="PEP-CTERM"/>
    <property type="match status" value="1"/>
</dbReference>
<dbReference type="InterPro" id="IPR013424">
    <property type="entry name" value="Ice-binding_C"/>
</dbReference>
<organism evidence="4 5">
    <name type="scientific">Sphingomonas cynarae</name>
    <dbReference type="NCBI Taxonomy" id="930197"/>
    <lineage>
        <taxon>Bacteria</taxon>
        <taxon>Pseudomonadati</taxon>
        <taxon>Pseudomonadota</taxon>
        <taxon>Alphaproteobacteria</taxon>
        <taxon>Sphingomonadales</taxon>
        <taxon>Sphingomonadaceae</taxon>
        <taxon>Sphingomonas</taxon>
    </lineage>
</organism>
<feature type="chain" id="PRO_5045392980" description="Ice-binding protein C-terminal domain-containing protein" evidence="2">
    <location>
        <begin position="23"/>
        <end position="168"/>
    </location>
</feature>
<feature type="transmembrane region" description="Helical" evidence="1">
    <location>
        <begin position="140"/>
        <end position="158"/>
    </location>
</feature>
<keyword evidence="1" id="KW-0812">Transmembrane</keyword>
<keyword evidence="2" id="KW-0732">Signal</keyword>
<dbReference type="EMBL" id="BAABBF010000001">
    <property type="protein sequence ID" value="GAA3697066.1"/>
    <property type="molecule type" value="Genomic_DNA"/>
</dbReference>
<feature type="domain" description="Ice-binding protein C-terminal" evidence="3">
    <location>
        <begin position="135"/>
        <end position="160"/>
    </location>
</feature>
<feature type="signal peptide" evidence="2">
    <location>
        <begin position="1"/>
        <end position="22"/>
    </location>
</feature>
<protein>
    <recommendedName>
        <fullName evidence="3">Ice-binding protein C-terminal domain-containing protein</fullName>
    </recommendedName>
</protein>
<keyword evidence="1" id="KW-1133">Transmembrane helix</keyword>
<evidence type="ECO:0000256" key="2">
    <source>
        <dbReference type="SAM" id="SignalP"/>
    </source>
</evidence>
<keyword evidence="5" id="KW-1185">Reference proteome</keyword>
<dbReference type="NCBIfam" id="TIGR02595">
    <property type="entry name" value="PEP_CTERM"/>
    <property type="match status" value="1"/>
</dbReference>
<comment type="caution">
    <text evidence="4">The sequence shown here is derived from an EMBL/GenBank/DDBJ whole genome shotgun (WGS) entry which is preliminary data.</text>
</comment>
<proteinExistence type="predicted"/>
<evidence type="ECO:0000313" key="4">
    <source>
        <dbReference type="EMBL" id="GAA3697066.1"/>
    </source>
</evidence>
<accession>A0ABP7CVQ1</accession>
<dbReference type="NCBIfam" id="NF035944">
    <property type="entry name" value="PEPxxWA-CTERM"/>
    <property type="match status" value="1"/>
</dbReference>
<reference evidence="5" key="1">
    <citation type="journal article" date="2019" name="Int. J. Syst. Evol. Microbiol.">
        <title>The Global Catalogue of Microorganisms (GCM) 10K type strain sequencing project: providing services to taxonomists for standard genome sequencing and annotation.</title>
        <authorList>
            <consortium name="The Broad Institute Genomics Platform"/>
            <consortium name="The Broad Institute Genome Sequencing Center for Infectious Disease"/>
            <person name="Wu L."/>
            <person name="Ma J."/>
        </authorList>
    </citation>
    <scope>NUCLEOTIDE SEQUENCE [LARGE SCALE GENOMIC DNA]</scope>
    <source>
        <strain evidence="5">JCM 17498</strain>
    </source>
</reference>
<evidence type="ECO:0000256" key="1">
    <source>
        <dbReference type="SAM" id="Phobius"/>
    </source>
</evidence>